<dbReference type="NCBIfam" id="TIGR03026">
    <property type="entry name" value="NDP-sugDHase"/>
    <property type="match status" value="1"/>
</dbReference>
<dbReference type="SUPFAM" id="SSF48179">
    <property type="entry name" value="6-phosphogluconate dehydrogenase C-terminal domain-like"/>
    <property type="match status" value="1"/>
</dbReference>
<dbReference type="GO" id="GO:0016616">
    <property type="term" value="F:oxidoreductase activity, acting on the CH-OH group of donors, NAD or NADP as acceptor"/>
    <property type="evidence" value="ECO:0007669"/>
    <property type="project" value="InterPro"/>
</dbReference>
<dbReference type="InterPro" id="IPR017476">
    <property type="entry name" value="UDP-Glc/GDP-Man"/>
</dbReference>
<proteinExistence type="inferred from homology"/>
<dbReference type="EMBL" id="AZAC01000056">
    <property type="protein sequence ID" value="KIX11403.1"/>
    <property type="molecule type" value="Genomic_DNA"/>
</dbReference>
<comment type="caution">
    <text evidence="5">The sequence shown here is derived from an EMBL/GenBank/DDBJ whole genome shotgun (WGS) entry which is preliminary data.</text>
</comment>
<dbReference type="PIRSF" id="PIRSF000124">
    <property type="entry name" value="UDPglc_GDPman_dh"/>
    <property type="match status" value="1"/>
</dbReference>
<dbReference type="FunCoup" id="A0A0D2HL95">
    <property type="interactions" value="488"/>
</dbReference>
<name>A0A0D2HL95_9BACT</name>
<evidence type="ECO:0000256" key="1">
    <source>
        <dbReference type="ARBA" id="ARBA00023002"/>
    </source>
</evidence>
<gene>
    <name evidence="5" type="ORF">X474_24345</name>
</gene>
<dbReference type="InterPro" id="IPR036291">
    <property type="entry name" value="NAD(P)-bd_dom_sf"/>
</dbReference>
<sequence length="440" mass="49052">MDFKNTLISKLNDKTSLIGVVGMGYVGLPIALRFAEVGIKALGFDVDPVKIDKLNQKQSYIEHISAQKIAKMIEADLFSATGDFKRLADCDVVIIAVPTPLTDKKEPDLKYVVATAETIQKFIRPGQAISLESTTYPGTTKEHLLSRFERADMKVGENYFLIYSPEREDPGNPDFSIHQIPKVVGGITPSCQDVGEAIYGCILDRVVKVTSPEVAELTKVFENIFRCVNIALVNELKMLTDRMGIDVWEVIKASSTKPFGFMPFFPGPGLGGHCIPIDPYYLSWKAKEYDFSTRFIELAGEVNTSVPYWVVQKLSEALNKQKKCMNGSKIMLLGVAYKKNVDDMRESPALVLTKLLLKAGAEVCYHDPYIPVLPHTREFQLDMTSVPLTPENLTKMDAVLIVTDHDNVDYQLVVNHSALVVDTRNALDRLNEKSKNIVKA</sequence>
<dbReference type="InterPro" id="IPR014026">
    <property type="entry name" value="UDP-Glc/GDP-Man_DH_dimer"/>
</dbReference>
<protein>
    <submittedName>
        <fullName evidence="5">UDP-N-acetyl-D-glucosamine dehydrogenase</fullName>
    </submittedName>
</protein>
<feature type="domain" description="UDP-glucose/GDP-mannose dehydrogenase C-terminal" evidence="4">
    <location>
        <begin position="331"/>
        <end position="429"/>
    </location>
</feature>
<dbReference type="InterPro" id="IPR014027">
    <property type="entry name" value="UDP-Glc/GDP-Man_DH_C"/>
</dbReference>
<dbReference type="GO" id="GO:0016628">
    <property type="term" value="F:oxidoreductase activity, acting on the CH-CH group of donors, NAD or NADP as acceptor"/>
    <property type="evidence" value="ECO:0007669"/>
    <property type="project" value="InterPro"/>
</dbReference>
<dbReference type="GO" id="GO:0051287">
    <property type="term" value="F:NAD binding"/>
    <property type="evidence" value="ECO:0007669"/>
    <property type="project" value="InterPro"/>
</dbReference>
<evidence type="ECO:0000313" key="6">
    <source>
        <dbReference type="Proteomes" id="UP000032233"/>
    </source>
</evidence>
<organism evidence="5 6">
    <name type="scientific">Dethiosulfatarculus sandiegensis</name>
    <dbReference type="NCBI Taxonomy" id="1429043"/>
    <lineage>
        <taxon>Bacteria</taxon>
        <taxon>Pseudomonadati</taxon>
        <taxon>Thermodesulfobacteriota</taxon>
        <taxon>Desulfarculia</taxon>
        <taxon>Desulfarculales</taxon>
        <taxon>Desulfarculaceae</taxon>
        <taxon>Dethiosulfatarculus</taxon>
    </lineage>
</organism>
<dbReference type="GO" id="GO:0000271">
    <property type="term" value="P:polysaccharide biosynthetic process"/>
    <property type="evidence" value="ECO:0007669"/>
    <property type="project" value="InterPro"/>
</dbReference>
<dbReference type="RefSeq" id="WP_044351993.1">
    <property type="nucleotide sequence ID" value="NZ_AZAC01000056.1"/>
</dbReference>
<dbReference type="Gene3D" id="3.40.50.720">
    <property type="entry name" value="NAD(P)-binding Rossmann-like Domain"/>
    <property type="match status" value="2"/>
</dbReference>
<evidence type="ECO:0000259" key="4">
    <source>
        <dbReference type="SMART" id="SM00984"/>
    </source>
</evidence>
<dbReference type="Pfam" id="PF03721">
    <property type="entry name" value="UDPG_MGDP_dh_N"/>
    <property type="match status" value="1"/>
</dbReference>
<dbReference type="SUPFAM" id="SSF52413">
    <property type="entry name" value="UDP-glucose/GDP-mannose dehydrogenase C-terminal domain"/>
    <property type="match status" value="1"/>
</dbReference>
<reference evidence="5 6" key="1">
    <citation type="submission" date="2013-11" db="EMBL/GenBank/DDBJ databases">
        <title>Metagenomic analysis of a methanogenic consortium involved in long chain n-alkane degradation.</title>
        <authorList>
            <person name="Davidova I.A."/>
            <person name="Callaghan A.V."/>
            <person name="Wawrik B."/>
            <person name="Pruitt S."/>
            <person name="Marks C."/>
            <person name="Duncan K.E."/>
            <person name="Suflita J.M."/>
        </authorList>
    </citation>
    <scope>NUCLEOTIDE SEQUENCE [LARGE SCALE GENOMIC DNA]</scope>
    <source>
        <strain evidence="5 6">SPR</strain>
    </source>
</reference>
<dbReference type="InterPro" id="IPR008927">
    <property type="entry name" value="6-PGluconate_DH-like_C_sf"/>
</dbReference>
<evidence type="ECO:0000256" key="2">
    <source>
        <dbReference type="ARBA" id="ARBA00023027"/>
    </source>
</evidence>
<evidence type="ECO:0000256" key="3">
    <source>
        <dbReference type="PIRNR" id="PIRNR000124"/>
    </source>
</evidence>
<dbReference type="OrthoDB" id="9803238at2"/>
<keyword evidence="6" id="KW-1185">Reference proteome</keyword>
<dbReference type="InterPro" id="IPR036220">
    <property type="entry name" value="UDP-Glc/GDP-Man_DH_C_sf"/>
</dbReference>
<dbReference type="PANTHER" id="PTHR43491">
    <property type="entry name" value="UDP-N-ACETYL-D-MANNOSAMINE DEHYDROGENASE"/>
    <property type="match status" value="1"/>
</dbReference>
<dbReference type="STRING" id="1429043.X474_24345"/>
<dbReference type="PATRIC" id="fig|1429043.3.peg.5150"/>
<dbReference type="SMART" id="SM00984">
    <property type="entry name" value="UDPG_MGDP_dh_C"/>
    <property type="match status" value="1"/>
</dbReference>
<accession>A0A0D2HL95</accession>
<dbReference type="InterPro" id="IPR001732">
    <property type="entry name" value="UDP-Glc/GDP-Man_DH_N"/>
</dbReference>
<dbReference type="AlphaFoldDB" id="A0A0D2HL95"/>
<keyword evidence="2" id="KW-0520">NAD</keyword>
<dbReference type="Pfam" id="PF03720">
    <property type="entry name" value="UDPG_MGDP_dh_C"/>
    <property type="match status" value="1"/>
</dbReference>
<dbReference type="PIRSF" id="PIRSF500136">
    <property type="entry name" value="UDP_ManNAc_DH"/>
    <property type="match status" value="1"/>
</dbReference>
<dbReference type="InterPro" id="IPR028359">
    <property type="entry name" value="UDP_ManNAc/GlcNAc_DH"/>
</dbReference>
<dbReference type="InParanoid" id="A0A0D2HL95"/>
<evidence type="ECO:0000313" key="5">
    <source>
        <dbReference type="EMBL" id="KIX11403.1"/>
    </source>
</evidence>
<dbReference type="SUPFAM" id="SSF51735">
    <property type="entry name" value="NAD(P)-binding Rossmann-fold domains"/>
    <property type="match status" value="1"/>
</dbReference>
<keyword evidence="1" id="KW-0560">Oxidoreductase</keyword>
<dbReference type="Proteomes" id="UP000032233">
    <property type="component" value="Unassembled WGS sequence"/>
</dbReference>
<dbReference type="Pfam" id="PF00984">
    <property type="entry name" value="UDPG_MGDP_dh"/>
    <property type="match status" value="1"/>
</dbReference>
<dbReference type="PANTHER" id="PTHR43491:SF1">
    <property type="entry name" value="UDP-N-ACETYL-D-MANNOSAMINE DEHYDROGENASE"/>
    <property type="match status" value="1"/>
</dbReference>
<comment type="similarity">
    <text evidence="3">Belongs to the UDP-glucose/GDP-mannose dehydrogenase family.</text>
</comment>